<evidence type="ECO:0000313" key="2">
    <source>
        <dbReference type="Proteomes" id="UP000251341"/>
    </source>
</evidence>
<dbReference type="EMBL" id="NESP01000001">
    <property type="protein sequence ID" value="PUE60072.1"/>
    <property type="molecule type" value="Genomic_DNA"/>
</dbReference>
<accession>A0A315EVS9</accession>
<proteinExistence type="predicted"/>
<organism evidence="1 2">
    <name type="scientific">Limnohabitans curvus</name>
    <dbReference type="NCBI Taxonomy" id="323423"/>
    <lineage>
        <taxon>Bacteria</taxon>
        <taxon>Pseudomonadati</taxon>
        <taxon>Pseudomonadota</taxon>
        <taxon>Betaproteobacteria</taxon>
        <taxon>Burkholderiales</taxon>
        <taxon>Comamonadaceae</taxon>
        <taxon>Limnohabitans</taxon>
    </lineage>
</organism>
<protein>
    <submittedName>
        <fullName evidence="1">Uncharacterized protein</fullName>
    </submittedName>
</protein>
<keyword evidence="2" id="KW-1185">Reference proteome</keyword>
<reference evidence="1 2" key="1">
    <citation type="submission" date="2017-04" db="EMBL/GenBank/DDBJ databases">
        <title>Unexpected and diverse lifestyles within the genus Limnohabitans.</title>
        <authorList>
            <person name="Kasalicky V."/>
            <person name="Mehrshad M."/>
            <person name="Andrei S.-A."/>
            <person name="Salcher M."/>
            <person name="Kratochvilova H."/>
            <person name="Simek K."/>
            <person name="Ghai R."/>
        </authorList>
    </citation>
    <scope>NUCLEOTIDE SEQUENCE [LARGE SCALE GENOMIC DNA]</scope>
    <source>
        <strain evidence="1 2">MWH-C5</strain>
    </source>
</reference>
<sequence length="129" mass="14747">MHFLNVYPKRLWATLNPVAAFEGQFTFDLEQYGLLTSDIVCETTIAEDPIVRGQWTIVVKPMLNVEMPHFDKFVDTLNHYVFEVLQFMPSRTALGKDLPMVKLFFDGIYFDMSGSEPVVQKIGAAPLKE</sequence>
<comment type="caution">
    <text evidence="1">The sequence shown here is derived from an EMBL/GenBank/DDBJ whole genome shotgun (WGS) entry which is preliminary data.</text>
</comment>
<dbReference type="AlphaFoldDB" id="A0A315EVS9"/>
<dbReference type="Proteomes" id="UP000251341">
    <property type="component" value="Unassembled WGS sequence"/>
</dbReference>
<evidence type="ECO:0000313" key="1">
    <source>
        <dbReference type="EMBL" id="PUE60072.1"/>
    </source>
</evidence>
<name>A0A315EVS9_9BURK</name>
<dbReference type="RefSeq" id="WP_108402469.1">
    <property type="nucleotide sequence ID" value="NZ_NESP01000001.1"/>
</dbReference>
<gene>
    <name evidence="1" type="ORF">B9Z44_11105</name>
</gene>